<evidence type="ECO:0000313" key="2">
    <source>
        <dbReference type="EMBL" id="KAL1635801.1"/>
    </source>
</evidence>
<comment type="caution">
    <text evidence="2">The sequence shown here is derived from an EMBL/GenBank/DDBJ whole genome shotgun (WGS) entry which is preliminary data.</text>
</comment>
<feature type="compositionally biased region" description="Polar residues" evidence="1">
    <location>
        <begin position="14"/>
        <end position="23"/>
    </location>
</feature>
<gene>
    <name evidence="2" type="ORF">SLS56_001496</name>
</gene>
<evidence type="ECO:0000256" key="1">
    <source>
        <dbReference type="SAM" id="MobiDB-lite"/>
    </source>
</evidence>
<accession>A0ABR3T8U7</accession>
<sequence length="332" mass="36613">MDPGGRNGKDPQPSRATSDSGVLSMATQVRMRAKDGDLKNGVEHATKIFRMRGNANSMPWSSAPCTEKVTPNGGVATDTPATETSKPQIILLRLARRDVEDDDYFFTLTHQRIIGFLASVARVKTAFTAGEVLEYINNDRPQAIIVLDETLTVTDPTHGDVHPATGLVMDKIKKYVSDGGRAIFGGSFNSAKFTDVGPFWRDHFNRPWVWQAYQRSVIHYQPAALDHFPPNNFLKQYYSTKADFLRLVDPSEALYKDADNDNDAGDDLTAVAYGKFGEGHIGWVGDVNHDLAFDDCVFAMDGFSKLDAKLDTQYPDTSLSMSLGANGFGFNK</sequence>
<feature type="region of interest" description="Disordered" evidence="1">
    <location>
        <begin position="59"/>
        <end position="81"/>
    </location>
</feature>
<dbReference type="Proteomes" id="UP001521116">
    <property type="component" value="Unassembled WGS sequence"/>
</dbReference>
<organism evidence="2 3">
    <name type="scientific">Neofusicoccum ribis</name>
    <dbReference type="NCBI Taxonomy" id="45134"/>
    <lineage>
        <taxon>Eukaryota</taxon>
        <taxon>Fungi</taxon>
        <taxon>Dikarya</taxon>
        <taxon>Ascomycota</taxon>
        <taxon>Pezizomycotina</taxon>
        <taxon>Dothideomycetes</taxon>
        <taxon>Dothideomycetes incertae sedis</taxon>
        <taxon>Botryosphaeriales</taxon>
        <taxon>Botryosphaeriaceae</taxon>
        <taxon>Neofusicoccum</taxon>
    </lineage>
</organism>
<evidence type="ECO:0000313" key="3">
    <source>
        <dbReference type="Proteomes" id="UP001521116"/>
    </source>
</evidence>
<reference evidence="2 3" key="1">
    <citation type="submission" date="2024-02" db="EMBL/GenBank/DDBJ databases">
        <title>De novo assembly and annotation of 12 fungi associated with fruit tree decline syndrome in Ontario, Canada.</title>
        <authorList>
            <person name="Sulman M."/>
            <person name="Ellouze W."/>
            <person name="Ilyukhin E."/>
        </authorList>
    </citation>
    <scope>NUCLEOTIDE SEQUENCE [LARGE SCALE GENOMIC DNA]</scope>
    <source>
        <strain evidence="2 3">M1-105</strain>
    </source>
</reference>
<dbReference type="EMBL" id="JAJVDC020000009">
    <property type="protein sequence ID" value="KAL1635801.1"/>
    <property type="molecule type" value="Genomic_DNA"/>
</dbReference>
<feature type="region of interest" description="Disordered" evidence="1">
    <location>
        <begin position="1"/>
        <end position="23"/>
    </location>
</feature>
<proteinExistence type="predicted"/>
<keyword evidence="3" id="KW-1185">Reference proteome</keyword>
<protein>
    <submittedName>
        <fullName evidence="2">Uncharacterized protein</fullName>
    </submittedName>
</protein>
<name>A0ABR3T8U7_9PEZI</name>